<name>A0A158APV2_9BURK</name>
<keyword evidence="7" id="KW-1185">Reference proteome</keyword>
<dbReference type="Pfam" id="PF06857">
    <property type="entry name" value="ACP"/>
    <property type="match status" value="1"/>
</dbReference>
<dbReference type="AlphaFoldDB" id="A0A158APV2"/>
<dbReference type="NCBIfam" id="TIGR03130">
    <property type="entry name" value="malonate_delta"/>
    <property type="match status" value="1"/>
</dbReference>
<comment type="caution">
    <text evidence="6">The sequence shown here is derived from an EMBL/GenBank/DDBJ whole genome shotgun (WGS) entry which is preliminary data.</text>
</comment>
<evidence type="ECO:0000256" key="1">
    <source>
        <dbReference type="ARBA" id="ARBA00004496"/>
    </source>
</evidence>
<dbReference type="EMBL" id="FCOJ02000016">
    <property type="protein sequence ID" value="SAK59775.1"/>
    <property type="molecule type" value="Genomic_DNA"/>
</dbReference>
<sequence>METIVLEFPAGQPAQGRALVGVVASGDLEVLLEANSANRTVVNITTSVDGKGRLWHAVLERIFGDGSLPAAKLEINDSGATPGVVQMRIGQVFEQLNSTGGA</sequence>
<reference evidence="6" key="1">
    <citation type="submission" date="2016-01" db="EMBL/GenBank/DDBJ databases">
        <authorList>
            <person name="Peeters C."/>
        </authorList>
    </citation>
    <scope>NUCLEOTIDE SEQUENCE [LARGE SCALE GENOMIC DNA]</scope>
    <source>
        <strain evidence="6">LMG 29325</strain>
    </source>
</reference>
<dbReference type="InterPro" id="IPR009662">
    <property type="entry name" value="Malonate_deCO2ase_dsu"/>
</dbReference>
<dbReference type="OrthoDB" id="120290at2"/>
<evidence type="ECO:0000313" key="6">
    <source>
        <dbReference type="EMBL" id="SAK59775.1"/>
    </source>
</evidence>
<evidence type="ECO:0000256" key="4">
    <source>
        <dbReference type="NCBIfam" id="TIGR03130"/>
    </source>
</evidence>
<evidence type="ECO:0000256" key="2">
    <source>
        <dbReference type="ARBA" id="ARBA00022490"/>
    </source>
</evidence>
<comment type="PTM">
    <text evidence="5">Covalently binds the prosthetic group of malonate decarboxylase.</text>
</comment>
<dbReference type="HAMAP" id="MF_00710">
    <property type="entry name" value="Malonate_deCO2ase_dsu"/>
    <property type="match status" value="1"/>
</dbReference>
<proteinExistence type="inferred from homology"/>
<keyword evidence="3 5" id="KW-0597">Phosphoprotein</keyword>
<gene>
    <name evidence="6" type="ORF">AWB82_02718</name>
</gene>
<dbReference type="GO" id="GO:0005737">
    <property type="term" value="C:cytoplasm"/>
    <property type="evidence" value="ECO:0007669"/>
    <property type="project" value="UniProtKB-SubCell"/>
</dbReference>
<accession>A0A158APV2</accession>
<evidence type="ECO:0000313" key="7">
    <source>
        <dbReference type="Proteomes" id="UP000054596"/>
    </source>
</evidence>
<organism evidence="6 7">
    <name type="scientific">Caballeronia glebae</name>
    <dbReference type="NCBI Taxonomy" id="1777143"/>
    <lineage>
        <taxon>Bacteria</taxon>
        <taxon>Pseudomonadati</taxon>
        <taxon>Pseudomonadota</taxon>
        <taxon>Betaproteobacteria</taxon>
        <taxon>Burkholderiales</taxon>
        <taxon>Burkholderiaceae</taxon>
        <taxon>Caballeronia</taxon>
    </lineage>
</organism>
<evidence type="ECO:0000256" key="5">
    <source>
        <dbReference type="PIRSR" id="PIRSR609662-50"/>
    </source>
</evidence>
<dbReference type="Proteomes" id="UP000054596">
    <property type="component" value="Unassembled WGS sequence"/>
</dbReference>
<protein>
    <recommendedName>
        <fullName evidence="4">Malonate decarboxylase acyl carrier protein</fullName>
    </recommendedName>
</protein>
<evidence type="ECO:0000256" key="3">
    <source>
        <dbReference type="ARBA" id="ARBA00022553"/>
    </source>
</evidence>
<dbReference type="NCBIfam" id="NF002293">
    <property type="entry name" value="PRK01220.1"/>
    <property type="match status" value="1"/>
</dbReference>
<feature type="modified residue" description="O-(phosphoribosyl dephospho-coenzyme A)serine" evidence="5">
    <location>
        <position position="25"/>
    </location>
</feature>
<dbReference type="InterPro" id="IPR023439">
    <property type="entry name" value="Mal_deCO2ase/Cit_lyase_ACP"/>
</dbReference>
<dbReference type="RefSeq" id="WP_086967787.1">
    <property type="nucleotide sequence ID" value="NZ_FCOJ02000016.1"/>
</dbReference>
<dbReference type="STRING" id="1777143.AWB82_02718"/>
<comment type="subcellular location">
    <subcellularLocation>
        <location evidence="1">Cytoplasm</location>
    </subcellularLocation>
</comment>
<keyword evidence="2" id="KW-0963">Cytoplasm</keyword>